<evidence type="ECO:0000313" key="5">
    <source>
        <dbReference type="Proteomes" id="UP000186804"/>
    </source>
</evidence>
<comment type="caution">
    <text evidence="4">The sequence shown here is derived from an EMBL/GenBank/DDBJ whole genome shotgun (WGS) entry which is preliminary data.</text>
</comment>
<proteinExistence type="predicted"/>
<evidence type="ECO:0000256" key="2">
    <source>
        <dbReference type="ARBA" id="ARBA00022490"/>
    </source>
</evidence>
<evidence type="ECO:0000259" key="3">
    <source>
        <dbReference type="PROSITE" id="PS51203"/>
    </source>
</evidence>
<name>A0A1J4MCA5_9CRYT</name>
<keyword evidence="2" id="KW-0963">Cytoplasm</keyword>
<dbReference type="InterPro" id="IPR007052">
    <property type="entry name" value="CS_dom"/>
</dbReference>
<feature type="domain" description="CS" evidence="3">
    <location>
        <begin position="9"/>
        <end position="127"/>
    </location>
</feature>
<dbReference type="Gene3D" id="2.60.40.790">
    <property type="match status" value="1"/>
</dbReference>
<dbReference type="SUPFAM" id="SSF49764">
    <property type="entry name" value="HSP20-like chaperones"/>
    <property type="match status" value="1"/>
</dbReference>
<comment type="subcellular location">
    <subcellularLocation>
        <location evidence="1">Cytoplasm</location>
    </subcellularLocation>
</comment>
<dbReference type="InterPro" id="IPR037898">
    <property type="entry name" value="NudC_fam"/>
</dbReference>
<dbReference type="GO" id="GO:0006457">
    <property type="term" value="P:protein folding"/>
    <property type="evidence" value="ECO:0007669"/>
    <property type="project" value="TreeGrafter"/>
</dbReference>
<dbReference type="PANTHER" id="PTHR12356">
    <property type="entry name" value="NUCLEAR MOVEMENT PROTEIN NUDC"/>
    <property type="match status" value="1"/>
</dbReference>
<organism evidence="4 5">
    <name type="scientific">Cryptosporidium andersoni</name>
    <dbReference type="NCBI Taxonomy" id="117008"/>
    <lineage>
        <taxon>Eukaryota</taxon>
        <taxon>Sar</taxon>
        <taxon>Alveolata</taxon>
        <taxon>Apicomplexa</taxon>
        <taxon>Conoidasida</taxon>
        <taxon>Coccidia</taxon>
        <taxon>Eucoccidiorida</taxon>
        <taxon>Eimeriorina</taxon>
        <taxon>Cryptosporidiidae</taxon>
        <taxon>Cryptosporidium</taxon>
    </lineage>
</organism>
<dbReference type="PROSITE" id="PS51203">
    <property type="entry name" value="CS"/>
    <property type="match status" value="1"/>
</dbReference>
<keyword evidence="5" id="KW-1185">Reference proteome</keyword>
<dbReference type="GeneID" id="92366857"/>
<dbReference type="Proteomes" id="UP000186804">
    <property type="component" value="Unassembled WGS sequence"/>
</dbReference>
<protein>
    <recommendedName>
        <fullName evidence="3">CS domain-containing protein</fullName>
    </recommendedName>
</protein>
<dbReference type="GO" id="GO:0051082">
    <property type="term" value="F:unfolded protein binding"/>
    <property type="evidence" value="ECO:0007669"/>
    <property type="project" value="TreeGrafter"/>
</dbReference>
<accession>A0A1J4MCA5</accession>
<dbReference type="AlphaFoldDB" id="A0A1J4MCA5"/>
<gene>
    <name evidence="4" type="ORF">cand_026730</name>
</gene>
<dbReference type="VEuPathDB" id="CryptoDB:cand_026730"/>
<sequence>MDASTFCGGKSDTYYWSQSETEICCQLIFNKLLSENNENKKYINPFNIKNLNVKINTKNIEILYENNLLFNRNLFKQINPKESTWYIDKIDNKDLHINSYSEENIYSSYILIVNLEKMKKGWWNSCFENDESINIDNITRTKYFQDCDEIVQENIRKLIYNHEQKSKGLSLSDNDKISEIIKEAWDAENSPFKGIPYDPDFVKNITK</sequence>
<evidence type="ECO:0000256" key="1">
    <source>
        <dbReference type="ARBA" id="ARBA00004496"/>
    </source>
</evidence>
<dbReference type="InterPro" id="IPR008978">
    <property type="entry name" value="HSP20-like_chaperone"/>
</dbReference>
<evidence type="ECO:0000313" key="4">
    <source>
        <dbReference type="EMBL" id="OII71115.1"/>
    </source>
</evidence>
<dbReference type="EMBL" id="LRBS01000125">
    <property type="protein sequence ID" value="OII71115.1"/>
    <property type="molecule type" value="Genomic_DNA"/>
</dbReference>
<dbReference type="OrthoDB" id="416217at2759"/>
<reference evidence="4 5" key="1">
    <citation type="submission" date="2016-10" db="EMBL/GenBank/DDBJ databases">
        <title>Reductive evolution of mitochondrial metabolism and differential evolution of invasion-related proteins in Cryptosporidium.</title>
        <authorList>
            <person name="Liu S."/>
            <person name="Roellig D.M."/>
            <person name="Guo Y."/>
            <person name="Li N."/>
            <person name="Frace M.A."/>
            <person name="Tang K."/>
            <person name="Zhang L."/>
            <person name="Feng Y."/>
            <person name="Xiao L."/>
        </authorList>
    </citation>
    <scope>NUCLEOTIDE SEQUENCE [LARGE SCALE GENOMIC DNA]</scope>
    <source>
        <strain evidence="4">30847</strain>
    </source>
</reference>
<dbReference type="PANTHER" id="PTHR12356:SF3">
    <property type="entry name" value="NUCLEAR MIGRATION PROTEIN NUDC"/>
    <property type="match status" value="1"/>
</dbReference>
<dbReference type="Pfam" id="PF04969">
    <property type="entry name" value="CS"/>
    <property type="match status" value="1"/>
</dbReference>
<dbReference type="RefSeq" id="XP_067066484.1">
    <property type="nucleotide sequence ID" value="XM_067212901.1"/>
</dbReference>
<dbReference type="GO" id="GO:0005737">
    <property type="term" value="C:cytoplasm"/>
    <property type="evidence" value="ECO:0007669"/>
    <property type="project" value="UniProtKB-SubCell"/>
</dbReference>